<sequence length="105" mass="11259">GEDHVLVLGWGMEKGHHVVDLANAKSNVGRYGAMESHVWLIWRGGGRGHIVTALGVRNREGLGLGKGEGRHGLFGARSRCRFGHGWLGKGLAHVSATFLRGQNVA</sequence>
<feature type="non-terminal residue" evidence="1">
    <location>
        <position position="1"/>
    </location>
</feature>
<comment type="caution">
    <text evidence="1">The sequence shown here is derived from an EMBL/GenBank/DDBJ whole genome shotgun (WGS) entry which is preliminary data.</text>
</comment>
<accession>A0ABU6ZX35</accession>
<gene>
    <name evidence="1" type="ORF">PIB30_104872</name>
</gene>
<evidence type="ECO:0000313" key="2">
    <source>
        <dbReference type="Proteomes" id="UP001341840"/>
    </source>
</evidence>
<evidence type="ECO:0000313" key="1">
    <source>
        <dbReference type="EMBL" id="MED6226549.1"/>
    </source>
</evidence>
<keyword evidence="2" id="KW-1185">Reference proteome</keyword>
<name>A0ABU6ZX35_9FABA</name>
<organism evidence="1 2">
    <name type="scientific">Stylosanthes scabra</name>
    <dbReference type="NCBI Taxonomy" id="79078"/>
    <lineage>
        <taxon>Eukaryota</taxon>
        <taxon>Viridiplantae</taxon>
        <taxon>Streptophyta</taxon>
        <taxon>Embryophyta</taxon>
        <taxon>Tracheophyta</taxon>
        <taxon>Spermatophyta</taxon>
        <taxon>Magnoliopsida</taxon>
        <taxon>eudicotyledons</taxon>
        <taxon>Gunneridae</taxon>
        <taxon>Pentapetalae</taxon>
        <taxon>rosids</taxon>
        <taxon>fabids</taxon>
        <taxon>Fabales</taxon>
        <taxon>Fabaceae</taxon>
        <taxon>Papilionoideae</taxon>
        <taxon>50 kb inversion clade</taxon>
        <taxon>dalbergioids sensu lato</taxon>
        <taxon>Dalbergieae</taxon>
        <taxon>Pterocarpus clade</taxon>
        <taxon>Stylosanthes</taxon>
    </lineage>
</organism>
<dbReference type="EMBL" id="JASCZI010275575">
    <property type="protein sequence ID" value="MED6226549.1"/>
    <property type="molecule type" value="Genomic_DNA"/>
</dbReference>
<proteinExistence type="predicted"/>
<dbReference type="Proteomes" id="UP001341840">
    <property type="component" value="Unassembled WGS sequence"/>
</dbReference>
<reference evidence="1 2" key="1">
    <citation type="journal article" date="2023" name="Plants (Basel)">
        <title>Bridging the Gap: Combining Genomics and Transcriptomics Approaches to Understand Stylosanthes scabra, an Orphan Legume from the Brazilian Caatinga.</title>
        <authorList>
            <person name="Ferreira-Neto J.R.C."/>
            <person name="da Silva M.D."/>
            <person name="Binneck E."/>
            <person name="de Melo N.F."/>
            <person name="da Silva R.H."/>
            <person name="de Melo A.L.T.M."/>
            <person name="Pandolfi V."/>
            <person name="Bustamante F.O."/>
            <person name="Brasileiro-Vidal A.C."/>
            <person name="Benko-Iseppon A.M."/>
        </authorList>
    </citation>
    <scope>NUCLEOTIDE SEQUENCE [LARGE SCALE GENOMIC DNA]</scope>
    <source>
        <tissue evidence="1">Leaves</tissue>
    </source>
</reference>
<protein>
    <submittedName>
        <fullName evidence="1">Uncharacterized protein</fullName>
    </submittedName>
</protein>